<reference evidence="2" key="1">
    <citation type="journal article" date="2020" name="Stud. Mycol.">
        <title>101 Dothideomycetes genomes: a test case for predicting lifestyles and emergence of pathogens.</title>
        <authorList>
            <person name="Haridas S."/>
            <person name="Albert R."/>
            <person name="Binder M."/>
            <person name="Bloem J."/>
            <person name="Labutti K."/>
            <person name="Salamov A."/>
            <person name="Andreopoulos B."/>
            <person name="Baker S."/>
            <person name="Barry K."/>
            <person name="Bills G."/>
            <person name="Bluhm B."/>
            <person name="Cannon C."/>
            <person name="Castanera R."/>
            <person name="Culley D."/>
            <person name="Daum C."/>
            <person name="Ezra D."/>
            <person name="Gonzalez J."/>
            <person name="Henrissat B."/>
            <person name="Kuo A."/>
            <person name="Liang C."/>
            <person name="Lipzen A."/>
            <person name="Lutzoni F."/>
            <person name="Magnuson J."/>
            <person name="Mondo S."/>
            <person name="Nolan M."/>
            <person name="Ohm R."/>
            <person name="Pangilinan J."/>
            <person name="Park H.-J."/>
            <person name="Ramirez L."/>
            <person name="Alfaro M."/>
            <person name="Sun H."/>
            <person name="Tritt A."/>
            <person name="Yoshinaga Y."/>
            <person name="Zwiers L.-H."/>
            <person name="Turgeon B."/>
            <person name="Goodwin S."/>
            <person name="Spatafora J."/>
            <person name="Crous P."/>
            <person name="Grigoriev I."/>
        </authorList>
    </citation>
    <scope>NUCLEOTIDE SEQUENCE</scope>
    <source>
        <strain evidence="2">CBS 175.79</strain>
    </source>
</reference>
<evidence type="ECO:0000313" key="2">
    <source>
        <dbReference type="EMBL" id="KAF2015321.1"/>
    </source>
</evidence>
<proteinExistence type="predicted"/>
<dbReference type="AlphaFoldDB" id="A0A6A5XRE2"/>
<dbReference type="RefSeq" id="XP_033383660.1">
    <property type="nucleotide sequence ID" value="XM_033533107.1"/>
</dbReference>
<protein>
    <submittedName>
        <fullName evidence="2">Uncharacterized protein</fullName>
    </submittedName>
</protein>
<dbReference type="EMBL" id="ML978069">
    <property type="protein sequence ID" value="KAF2015321.1"/>
    <property type="molecule type" value="Genomic_DNA"/>
</dbReference>
<organism evidence="2 3">
    <name type="scientific">Aaosphaeria arxii CBS 175.79</name>
    <dbReference type="NCBI Taxonomy" id="1450172"/>
    <lineage>
        <taxon>Eukaryota</taxon>
        <taxon>Fungi</taxon>
        <taxon>Dikarya</taxon>
        <taxon>Ascomycota</taxon>
        <taxon>Pezizomycotina</taxon>
        <taxon>Dothideomycetes</taxon>
        <taxon>Pleosporomycetidae</taxon>
        <taxon>Pleosporales</taxon>
        <taxon>Pleosporales incertae sedis</taxon>
        <taxon>Aaosphaeria</taxon>
    </lineage>
</organism>
<dbReference type="GeneID" id="54290504"/>
<sequence length="193" mass="21136">MSAASGSQRSGSGGSIDSQAGQADAALEAHYESTQTAADVAAMKNVDVSWYCTISINGQAMHCLCPYHCTLIQRVIDKQDQGNNALPPNERFHEVEGHTWIPLSPAQEAERFPTAMKVNTVVGSQGYQPLQWTDCDHHFPVSINLLRATRRGSARLQINAFMGDTNTNNTEATANLWRNNPTLEYGSQFNPNL</sequence>
<gene>
    <name evidence="2" type="ORF">BU24DRAFT_480117</name>
</gene>
<evidence type="ECO:0000256" key="1">
    <source>
        <dbReference type="SAM" id="MobiDB-lite"/>
    </source>
</evidence>
<keyword evidence="3" id="KW-1185">Reference proteome</keyword>
<dbReference type="Proteomes" id="UP000799778">
    <property type="component" value="Unassembled WGS sequence"/>
</dbReference>
<feature type="compositionally biased region" description="Low complexity" evidence="1">
    <location>
        <begin position="1"/>
        <end position="10"/>
    </location>
</feature>
<accession>A0A6A5XRE2</accession>
<evidence type="ECO:0000313" key="3">
    <source>
        <dbReference type="Proteomes" id="UP000799778"/>
    </source>
</evidence>
<name>A0A6A5XRE2_9PLEO</name>
<feature type="region of interest" description="Disordered" evidence="1">
    <location>
        <begin position="1"/>
        <end position="21"/>
    </location>
</feature>